<reference evidence="4 5" key="1">
    <citation type="submission" date="2017-07" db="EMBL/GenBank/DDBJ databases">
        <title>Draft sequence of Rhodococcus enclensis 23b-28.</title>
        <authorList>
            <person name="Besaury L."/>
            <person name="Sancelme M."/>
            <person name="Amato P."/>
            <person name="Lallement A."/>
            <person name="Delort A.-M."/>
        </authorList>
    </citation>
    <scope>NUCLEOTIDE SEQUENCE [LARGE SCALE GENOMIC DNA]</scope>
    <source>
        <strain evidence="4 5">23b-28</strain>
    </source>
</reference>
<name>A0A069JLX2_RHOSG</name>
<evidence type="ECO:0000256" key="2">
    <source>
        <dbReference type="ARBA" id="ARBA00023002"/>
    </source>
</evidence>
<reference evidence="3" key="2">
    <citation type="submission" date="2023-02" db="EMBL/GenBank/DDBJ databases">
        <title>A novel hydrolase synthesized by Rhodococcus erythropolis HQ is responsible for the detoxification of Zearalenone.</title>
        <authorList>
            <person name="Hu J."/>
            <person name="Xu J."/>
        </authorList>
    </citation>
    <scope>NUCLEOTIDE SEQUENCE</scope>
    <source>
        <strain evidence="3">HQ</strain>
    </source>
</reference>
<dbReference type="CDD" id="cd05233">
    <property type="entry name" value="SDR_c"/>
    <property type="match status" value="1"/>
</dbReference>
<evidence type="ECO:0000313" key="5">
    <source>
        <dbReference type="Proteomes" id="UP000230886"/>
    </source>
</evidence>
<dbReference type="PRINTS" id="PR00081">
    <property type="entry name" value="GDHRDH"/>
</dbReference>
<dbReference type="AlphaFoldDB" id="A0A069JLX2"/>
<accession>A0A1C4E4H8</accession>
<dbReference type="SUPFAM" id="SSF51735">
    <property type="entry name" value="NAD(P)-binding Rossmann-fold domains"/>
    <property type="match status" value="1"/>
</dbReference>
<dbReference type="EMBL" id="JARDXE010000005">
    <property type="protein sequence ID" value="MDE8645172.1"/>
    <property type="molecule type" value="Genomic_DNA"/>
</dbReference>
<dbReference type="Proteomes" id="UP000230886">
    <property type="component" value="Unassembled WGS sequence"/>
</dbReference>
<dbReference type="NCBIfam" id="NF005854">
    <property type="entry name" value="PRK07775.1"/>
    <property type="match status" value="1"/>
</dbReference>
<keyword evidence="2" id="KW-0560">Oxidoreductase</keyword>
<dbReference type="PANTHER" id="PTHR43669">
    <property type="entry name" value="5-KETO-D-GLUCONATE 5-REDUCTASE"/>
    <property type="match status" value="1"/>
</dbReference>
<protein>
    <submittedName>
        <fullName evidence="3">SDR family oxidoreductase</fullName>
    </submittedName>
    <submittedName>
        <fullName evidence="4">Short-chain dehydrogenase</fullName>
    </submittedName>
</protein>
<dbReference type="InterPro" id="IPR036291">
    <property type="entry name" value="NAD(P)-bd_dom_sf"/>
</dbReference>
<dbReference type="PANTHER" id="PTHR43669:SF3">
    <property type="entry name" value="ALCOHOL DEHYDROGENASE, PUTATIVE (AFU_ORTHOLOGUE AFUA_3G03445)-RELATED"/>
    <property type="match status" value="1"/>
</dbReference>
<dbReference type="Proteomes" id="UP001217325">
    <property type="component" value="Unassembled WGS sequence"/>
</dbReference>
<evidence type="ECO:0000313" key="3">
    <source>
        <dbReference type="EMBL" id="MDE8645172.1"/>
    </source>
</evidence>
<dbReference type="Gene3D" id="3.40.50.720">
    <property type="entry name" value="NAD(P)-binding Rossmann-like Domain"/>
    <property type="match status" value="1"/>
</dbReference>
<gene>
    <name evidence="4" type="ORF">CHR55_26895</name>
    <name evidence="3" type="ORF">PXH69_09430</name>
</gene>
<evidence type="ECO:0000256" key="1">
    <source>
        <dbReference type="ARBA" id="ARBA00006484"/>
    </source>
</evidence>
<comment type="caution">
    <text evidence="4">The sequence shown here is derived from an EMBL/GenBank/DDBJ whole genome shotgun (WGS) entry which is preliminary data.</text>
</comment>
<sequence>MPRFEPNPVRRPALISGASSGIGTATAYALAELGHPVALGARRVAECEAIAEKIRSNGGEAFAHFLDVTDGDSVDGFVSAAEAVHGPAEIVVSGAGDLEFGAADEMNPEAFLRQIQVHLVGAQRLAHRVLPGMRQRQRGDFVLIGSDCAERQRPLMGAYDAAKAGLEAMGRQMRMELEGTGIRASIVRPGPTLTGMGMDTTPEIIGPVGESWSKWGFARHGYFLRASDIANAIVAVVSAPRGAHIVLVEVQPEAPLDKLPTANSQETT</sequence>
<dbReference type="RefSeq" id="WP_003944110.1">
    <property type="nucleotide sequence ID" value="NZ_AP026691.1"/>
</dbReference>
<accession>A0A069JLX2</accession>
<dbReference type="EMBL" id="NOVD01000034">
    <property type="protein sequence ID" value="PCK24236.1"/>
    <property type="molecule type" value="Genomic_DNA"/>
</dbReference>
<comment type="similarity">
    <text evidence="1">Belongs to the short-chain dehydrogenases/reductases (SDR) family.</text>
</comment>
<dbReference type="Pfam" id="PF00106">
    <property type="entry name" value="adh_short"/>
    <property type="match status" value="1"/>
</dbReference>
<proteinExistence type="inferred from homology"/>
<dbReference type="InterPro" id="IPR002347">
    <property type="entry name" value="SDR_fam"/>
</dbReference>
<evidence type="ECO:0000313" key="4">
    <source>
        <dbReference type="EMBL" id="PCK24236.1"/>
    </source>
</evidence>
<dbReference type="GO" id="GO:0016491">
    <property type="term" value="F:oxidoreductase activity"/>
    <property type="evidence" value="ECO:0007669"/>
    <property type="project" value="UniProtKB-KW"/>
</dbReference>
<organism evidence="4 5">
    <name type="scientific">Rhodococcus qingshengii</name>
    <dbReference type="NCBI Taxonomy" id="334542"/>
    <lineage>
        <taxon>Bacteria</taxon>
        <taxon>Bacillati</taxon>
        <taxon>Actinomycetota</taxon>
        <taxon>Actinomycetes</taxon>
        <taxon>Mycobacteriales</taxon>
        <taxon>Nocardiaceae</taxon>
        <taxon>Rhodococcus</taxon>
        <taxon>Rhodococcus erythropolis group</taxon>
    </lineage>
</organism>